<evidence type="ECO:0000256" key="3">
    <source>
        <dbReference type="ARBA" id="ARBA00022741"/>
    </source>
</evidence>
<feature type="binding site" evidence="5">
    <location>
        <begin position="77"/>
        <end position="79"/>
    </location>
    <ligand>
        <name>AMP</name>
        <dbReference type="ChEBI" id="CHEBI:456215"/>
    </ligand>
</feature>
<evidence type="ECO:0000256" key="4">
    <source>
        <dbReference type="ARBA" id="ARBA00022777"/>
    </source>
</evidence>
<dbReference type="PANTHER" id="PTHR23359">
    <property type="entry name" value="NUCLEOTIDE KINASE"/>
    <property type="match status" value="1"/>
</dbReference>
<dbReference type="InterPro" id="IPR000850">
    <property type="entry name" value="Adenylat/UMP-CMP_kin"/>
</dbReference>
<name>A0AAU7Z0K1_9BACT</name>
<protein>
    <recommendedName>
        <fullName evidence="5 7">Adenylate kinase</fullName>
        <shortName evidence="5">AK</shortName>
        <ecNumber evidence="5 7">2.7.4.3</ecNumber>
    </recommendedName>
    <alternativeName>
        <fullName evidence="5">ATP-AMP transphosphorylase</fullName>
    </alternativeName>
    <alternativeName>
        <fullName evidence="5">ATP:AMP phosphotransferase</fullName>
    </alternativeName>
    <alternativeName>
        <fullName evidence="5">Adenylate monophosphate kinase</fullName>
    </alternativeName>
</protein>
<dbReference type="InterPro" id="IPR006259">
    <property type="entry name" value="Adenyl_kin_sub"/>
</dbReference>
<keyword evidence="2 5" id="KW-0545">Nucleotide biosynthesis</keyword>
<dbReference type="GO" id="GO:0044209">
    <property type="term" value="P:AMP salvage"/>
    <property type="evidence" value="ECO:0007669"/>
    <property type="project" value="UniProtKB-UniRule"/>
</dbReference>
<comment type="subunit">
    <text evidence="5 7">Monomer.</text>
</comment>
<feature type="binding site" evidence="5">
    <location>
        <position position="148"/>
    </location>
    <ligand>
        <name>ATP</name>
        <dbReference type="ChEBI" id="CHEBI:30616"/>
    </ligand>
</feature>
<feature type="region of interest" description="LID" evidence="5">
    <location>
        <begin position="147"/>
        <end position="184"/>
    </location>
</feature>
<comment type="caution">
    <text evidence="5">Lacks conserved residue(s) required for the propagation of feature annotation.</text>
</comment>
<feature type="binding site" evidence="5">
    <location>
        <position position="192"/>
    </location>
    <ligand>
        <name>AMP</name>
        <dbReference type="ChEBI" id="CHEBI:456215"/>
    </ligand>
</feature>
<feature type="binding site" evidence="5">
    <location>
        <position position="51"/>
    </location>
    <ligand>
        <name>AMP</name>
        <dbReference type="ChEBI" id="CHEBI:456215"/>
    </ligand>
</feature>
<evidence type="ECO:0000256" key="6">
    <source>
        <dbReference type="RuleBase" id="RU003330"/>
    </source>
</evidence>
<dbReference type="InterPro" id="IPR027417">
    <property type="entry name" value="P-loop_NTPase"/>
</dbReference>
<dbReference type="PRINTS" id="PR00094">
    <property type="entry name" value="ADENYLTKNASE"/>
</dbReference>
<feature type="binding site" evidence="5">
    <location>
        <begin position="105"/>
        <end position="108"/>
    </location>
    <ligand>
        <name>AMP</name>
        <dbReference type="ChEBI" id="CHEBI:456215"/>
    </ligand>
</feature>
<dbReference type="KEGG" id="tgi:RBB81_22915"/>
<accession>A0AAU7Z0K1</accession>
<dbReference type="GO" id="GO:0004017">
    <property type="term" value="F:AMP kinase activity"/>
    <property type="evidence" value="ECO:0007669"/>
    <property type="project" value="UniProtKB-UniRule"/>
</dbReference>
<feature type="binding site" evidence="5">
    <location>
        <begin position="30"/>
        <end position="35"/>
    </location>
    <ligand>
        <name>ATP</name>
        <dbReference type="ChEBI" id="CHEBI:30616"/>
    </ligand>
</feature>
<dbReference type="PROSITE" id="PS00113">
    <property type="entry name" value="ADENYLATE_KINASE"/>
    <property type="match status" value="1"/>
</dbReference>
<keyword evidence="4 5" id="KW-0418">Kinase</keyword>
<organism evidence="9">
    <name type="scientific">Tunturiibacter gelidiferens</name>
    <dbReference type="NCBI Taxonomy" id="3069689"/>
    <lineage>
        <taxon>Bacteria</taxon>
        <taxon>Pseudomonadati</taxon>
        <taxon>Acidobacteriota</taxon>
        <taxon>Terriglobia</taxon>
        <taxon>Terriglobales</taxon>
        <taxon>Acidobacteriaceae</taxon>
        <taxon>Tunturiibacter</taxon>
    </lineage>
</organism>
<comment type="domain">
    <text evidence="5">Consists of three domains, a large central CORE domain and two small peripheral domains, NMPbind and LID, which undergo movements during catalysis. The LID domain closes over the site of phosphoryl transfer upon ATP binding. Assembling and dissambling the active center during each catalytic cycle provides an effective means to prevent ATP hydrolysis.</text>
</comment>
<evidence type="ECO:0000313" key="9">
    <source>
        <dbReference type="EMBL" id="XCB22388.1"/>
    </source>
</evidence>
<gene>
    <name evidence="5" type="primary">adk</name>
    <name evidence="9" type="ORF">RBB81_22915</name>
</gene>
<feature type="domain" description="Adenylate kinase active site lid" evidence="8">
    <location>
        <begin position="148"/>
        <end position="183"/>
    </location>
</feature>
<dbReference type="EMBL" id="CP132938">
    <property type="protein sequence ID" value="XCB22388.1"/>
    <property type="molecule type" value="Genomic_DNA"/>
</dbReference>
<reference evidence="9" key="1">
    <citation type="submission" date="2023-08" db="EMBL/GenBank/DDBJ databases">
        <authorList>
            <person name="Messyasz A."/>
            <person name="Mannisto M.K."/>
            <person name="Kerkhof L.J."/>
            <person name="Haggblom M."/>
        </authorList>
    </citation>
    <scope>NUCLEOTIDE SEQUENCE</scope>
    <source>
        <strain evidence="9">M8UP39</strain>
    </source>
</reference>
<dbReference type="FunFam" id="3.40.50.300:FF:000106">
    <property type="entry name" value="Adenylate kinase mitochondrial"/>
    <property type="match status" value="1"/>
</dbReference>
<dbReference type="CDD" id="cd01428">
    <property type="entry name" value="ADK"/>
    <property type="match status" value="1"/>
</dbReference>
<reference evidence="9" key="2">
    <citation type="journal article" date="2024" name="Environ. Microbiol.">
        <title>Genome analysis and description of Tunturibacter gen. nov. expands the diversity of Terriglobia in tundra soils.</title>
        <authorList>
            <person name="Messyasz A."/>
            <person name="Mannisto M.K."/>
            <person name="Kerkhof L.J."/>
            <person name="Haggblom M.M."/>
        </authorList>
    </citation>
    <scope>NUCLEOTIDE SEQUENCE</scope>
    <source>
        <strain evidence="9">M8UP39</strain>
    </source>
</reference>
<feature type="binding site" evidence="5">
    <location>
        <position position="181"/>
    </location>
    <ligand>
        <name>AMP</name>
        <dbReference type="ChEBI" id="CHEBI:456215"/>
    </ligand>
</feature>
<evidence type="ECO:0000256" key="7">
    <source>
        <dbReference type="RuleBase" id="RU003331"/>
    </source>
</evidence>
<sequence length="252" mass="28012">MTTSIVSETETAPADKNFLPGPVLLLGAPGVGKGTQAQLLMAVYGIPQISTGDILRTNIANGTKLGKSAKSLMDEGKLVPDDLVNDMVALRLAQSDVYSGYILDGFPRTLVQANWFDMQGPNFRNMPLPVAIGIVVDHTELLHRITGRRICPACKRIYNIFSNPPKIDERCDIEGAKLEQRPDDTEEAFTRRMKEYEKLTAPVIQHYKDKRRFREVEGQASVDEVQSRILAALKDLRKEFPPGSWNSQSGSR</sequence>
<dbReference type="GO" id="GO:0005737">
    <property type="term" value="C:cytoplasm"/>
    <property type="evidence" value="ECO:0007669"/>
    <property type="project" value="UniProtKB-SubCell"/>
</dbReference>
<evidence type="ECO:0000256" key="5">
    <source>
        <dbReference type="HAMAP-Rule" id="MF_00235"/>
    </source>
</evidence>
<comment type="similarity">
    <text evidence="5 6">Belongs to the adenylate kinase family.</text>
</comment>
<dbReference type="InterPro" id="IPR033690">
    <property type="entry name" value="Adenylat_kinase_CS"/>
</dbReference>
<dbReference type="Pfam" id="PF05191">
    <property type="entry name" value="ADK_lid"/>
    <property type="match status" value="1"/>
</dbReference>
<keyword evidence="3 5" id="KW-0547">Nucleotide-binding</keyword>
<feature type="binding site" evidence="5">
    <location>
        <position position="112"/>
    </location>
    <ligand>
        <name>AMP</name>
        <dbReference type="ChEBI" id="CHEBI:456215"/>
    </ligand>
</feature>
<keyword evidence="5" id="KW-0963">Cytoplasm</keyword>
<comment type="function">
    <text evidence="5">Catalyzes the reversible transfer of the terminal phosphate group between ATP and AMP. Plays an important role in cellular energy homeostasis and in adenine nucleotide metabolism.</text>
</comment>
<feature type="binding site" evidence="5">
    <location>
        <position position="220"/>
    </location>
    <ligand>
        <name>ATP</name>
        <dbReference type="ChEBI" id="CHEBI:30616"/>
    </ligand>
</feature>
<feature type="region of interest" description="NMP" evidence="5">
    <location>
        <begin position="50"/>
        <end position="79"/>
    </location>
</feature>
<keyword evidence="1 5" id="KW-0808">Transferase</keyword>
<feature type="binding site" evidence="5">
    <location>
        <position position="56"/>
    </location>
    <ligand>
        <name>AMP</name>
        <dbReference type="ChEBI" id="CHEBI:456215"/>
    </ligand>
</feature>
<dbReference type="Gene3D" id="3.40.50.300">
    <property type="entry name" value="P-loop containing nucleotide triphosphate hydrolases"/>
    <property type="match status" value="1"/>
</dbReference>
<dbReference type="AlphaFoldDB" id="A0AAU7Z0K1"/>
<evidence type="ECO:0000256" key="1">
    <source>
        <dbReference type="ARBA" id="ARBA00022679"/>
    </source>
</evidence>
<evidence type="ECO:0000259" key="8">
    <source>
        <dbReference type="Pfam" id="PF05191"/>
    </source>
</evidence>
<dbReference type="NCBIfam" id="TIGR01351">
    <property type="entry name" value="adk"/>
    <property type="match status" value="1"/>
</dbReference>
<dbReference type="HAMAP" id="MF_00235">
    <property type="entry name" value="Adenylate_kinase_Adk"/>
    <property type="match status" value="1"/>
</dbReference>
<evidence type="ECO:0000256" key="2">
    <source>
        <dbReference type="ARBA" id="ARBA00022727"/>
    </source>
</evidence>
<dbReference type="Pfam" id="PF00406">
    <property type="entry name" value="ADK"/>
    <property type="match status" value="1"/>
</dbReference>
<comment type="catalytic activity">
    <reaction evidence="5 7">
        <text>AMP + ATP = 2 ADP</text>
        <dbReference type="Rhea" id="RHEA:12973"/>
        <dbReference type="ChEBI" id="CHEBI:30616"/>
        <dbReference type="ChEBI" id="CHEBI:456215"/>
        <dbReference type="ChEBI" id="CHEBI:456216"/>
        <dbReference type="EC" id="2.7.4.3"/>
    </reaction>
</comment>
<feature type="binding site" evidence="5">
    <location>
        <begin position="157"/>
        <end position="158"/>
    </location>
    <ligand>
        <name>ATP</name>
        <dbReference type="ChEBI" id="CHEBI:30616"/>
    </ligand>
</feature>
<dbReference type="NCBIfam" id="NF001381">
    <property type="entry name" value="PRK00279.1-3"/>
    <property type="match status" value="1"/>
</dbReference>
<dbReference type="GO" id="GO:0005524">
    <property type="term" value="F:ATP binding"/>
    <property type="evidence" value="ECO:0007669"/>
    <property type="project" value="UniProtKB-UniRule"/>
</dbReference>
<keyword evidence="5 7" id="KW-0067">ATP-binding</keyword>
<comment type="subcellular location">
    <subcellularLocation>
        <location evidence="5 7">Cytoplasm</location>
    </subcellularLocation>
</comment>
<dbReference type="RefSeq" id="WP_353072307.1">
    <property type="nucleotide sequence ID" value="NZ_CP132938.1"/>
</dbReference>
<dbReference type="SUPFAM" id="SSF52540">
    <property type="entry name" value="P-loop containing nucleoside triphosphate hydrolases"/>
    <property type="match status" value="1"/>
</dbReference>
<proteinExistence type="inferred from homology"/>
<comment type="pathway">
    <text evidence="5">Purine metabolism; AMP biosynthesis via salvage pathway; AMP from ADP: step 1/1.</text>
</comment>
<dbReference type="InterPro" id="IPR007862">
    <property type="entry name" value="Adenylate_kinase_lid-dom"/>
</dbReference>
<dbReference type="EC" id="2.7.4.3" evidence="5 7"/>